<evidence type="ECO:0000313" key="1">
    <source>
        <dbReference type="EnsemblMetazoa" id="PPA42741.1"/>
    </source>
</evidence>
<evidence type="ECO:0000313" key="2">
    <source>
        <dbReference type="Proteomes" id="UP000005239"/>
    </source>
</evidence>
<dbReference type="Proteomes" id="UP000005239">
    <property type="component" value="Unassembled WGS sequence"/>
</dbReference>
<protein>
    <submittedName>
        <fullName evidence="1">Uncharacterized protein</fullName>
    </submittedName>
</protein>
<accession>A0A8R1Z0W2</accession>
<sequence>MPSGKTEHSYRINDYSQYSPVMLKSRPISDHTIITICRTIGLFSILLNVVGLYLARKMWNYSSKQIVTVSMLLQILYTVQNFHFTILYIPFLYIRVGGGYCIGSLCEPHYVSFTANLVRISSFVSFSLSISGVCSFFFCFTVIKVSYARHLGLNSVVSDPNVNISEHNHSLADKWHQHLTLSSRFCQPCDWIDQDRNFAVIPFEDAVINGCIVVVTCTAYMTFALACTAHIIKIINDYDKLRSSGNFTAKVSRTKQSLVEIATFATVLALPIALFMSLAVFEFDDDTKKVSTAAAPAFNTLRTATLKWNYYYYLPSSRCHFARVQCYRTLFSTKNVEHLLKKHIHSIDILYTLQNFHFTVLFIPFFYILQGGGYCTGSLCEPHYVSFTVNLIFEMFMVVNLWGLFILLLFLRHQSLLHESSRVKFLGLQVNGQLAVVLFPHQLFLHSVIITLLMAGINILPVRYIYVHNTVSDLIKTMQTYCQKCDWFDQNRNYGIIPIKDAIIHAYIIFVTCSVYMTFAIAYTIHIIKIINEYDRKRFMPVIHKTRPISDQTIVIICQSIGGISLLLNLFSLYLIRKTWRIYSNNIFIVSLLLQIFYTLQNFHFTIICIVLTANLCCLFILLLLFRHQNLLRDSSPVKFKGSSKKIITLILVAIINLLPVRYSIVNFSASASEFNRTLETYCNDCDWIEQSRNYGVIPIEAATINAYIVAVTGLVYMIFTFACTAHIIKIMNDFDIL</sequence>
<proteinExistence type="predicted"/>
<dbReference type="AlphaFoldDB" id="A0A2A6BWE8"/>
<keyword evidence="2" id="KW-1185">Reference proteome</keyword>
<accession>A0A2A6BWE8</accession>
<name>A0A2A6BWE8_PRIPA</name>
<reference evidence="2" key="1">
    <citation type="journal article" date="2008" name="Nat. Genet.">
        <title>The Pristionchus pacificus genome provides a unique perspective on nematode lifestyle and parasitism.</title>
        <authorList>
            <person name="Dieterich C."/>
            <person name="Clifton S.W."/>
            <person name="Schuster L.N."/>
            <person name="Chinwalla A."/>
            <person name="Delehaunty K."/>
            <person name="Dinkelacker I."/>
            <person name="Fulton L."/>
            <person name="Fulton R."/>
            <person name="Godfrey J."/>
            <person name="Minx P."/>
            <person name="Mitreva M."/>
            <person name="Roeseler W."/>
            <person name="Tian H."/>
            <person name="Witte H."/>
            <person name="Yang S.P."/>
            <person name="Wilson R.K."/>
            <person name="Sommer R.J."/>
        </authorList>
    </citation>
    <scope>NUCLEOTIDE SEQUENCE [LARGE SCALE GENOMIC DNA]</scope>
    <source>
        <strain evidence="2">PS312</strain>
    </source>
</reference>
<gene>
    <name evidence="1" type="primary">WBGene00281110</name>
</gene>
<dbReference type="PANTHER" id="PTHR45830:SF15">
    <property type="entry name" value="SERPENTINE RECEPTOR, CLASS I"/>
    <property type="match status" value="1"/>
</dbReference>
<organism evidence="1 2">
    <name type="scientific">Pristionchus pacificus</name>
    <name type="common">Parasitic nematode worm</name>
    <dbReference type="NCBI Taxonomy" id="54126"/>
    <lineage>
        <taxon>Eukaryota</taxon>
        <taxon>Metazoa</taxon>
        <taxon>Ecdysozoa</taxon>
        <taxon>Nematoda</taxon>
        <taxon>Chromadorea</taxon>
        <taxon>Rhabditida</taxon>
        <taxon>Rhabditina</taxon>
        <taxon>Diplogasteromorpha</taxon>
        <taxon>Diplogasteroidea</taxon>
        <taxon>Neodiplogasteridae</taxon>
        <taxon>Pristionchus</taxon>
    </lineage>
</organism>
<dbReference type="InterPro" id="IPR019429">
    <property type="entry name" value="7TM_GPCR_serpentine_rcpt_Sri"/>
</dbReference>
<reference evidence="1" key="2">
    <citation type="submission" date="2022-06" db="UniProtKB">
        <authorList>
            <consortium name="EnsemblMetazoa"/>
        </authorList>
    </citation>
    <scope>IDENTIFICATION</scope>
    <source>
        <strain evidence="1">PS312</strain>
    </source>
</reference>
<dbReference type="EnsemblMetazoa" id="PPA42741.1">
    <property type="protein sequence ID" value="PPA42741.1"/>
    <property type="gene ID" value="WBGene00281110"/>
</dbReference>
<dbReference type="Pfam" id="PF10327">
    <property type="entry name" value="7TM_GPCR_Sri"/>
    <property type="match status" value="1"/>
</dbReference>
<dbReference type="PANTHER" id="PTHR45830">
    <property type="entry name" value="SERPENTINE RECEPTOR, CLASS I"/>
    <property type="match status" value="1"/>
</dbReference>